<comment type="caution">
    <text evidence="1">The sequence shown here is derived from an EMBL/GenBank/DDBJ whole genome shotgun (WGS) entry which is preliminary data.</text>
</comment>
<gene>
    <name evidence="1" type="ORF">HMPREF9460_00868</name>
</gene>
<dbReference type="RefSeq" id="WP_007488428.1">
    <property type="nucleotide sequence ID" value="NZ_KN174161.1"/>
</dbReference>
<sequence length="68" mass="7854">MEKLQNRGECGKLIVKDGWLKCPSCRKRLLRVERDTAAHNLIVYCRNCKRSVTVDIDRGQCFESQSPT</sequence>
<organism evidence="1 2">
    <name type="scientific">Flavonifractor plautii 1_3_50AFAA</name>
    <dbReference type="NCBI Taxonomy" id="742738"/>
    <lineage>
        <taxon>Bacteria</taxon>
        <taxon>Bacillati</taxon>
        <taxon>Bacillota</taxon>
        <taxon>Clostridia</taxon>
        <taxon>Eubacteriales</taxon>
        <taxon>Oscillospiraceae</taxon>
        <taxon>Flavonifractor</taxon>
    </lineage>
</organism>
<proteinExistence type="predicted"/>
<keyword evidence="2" id="KW-1185">Reference proteome</keyword>
<evidence type="ECO:0000313" key="2">
    <source>
        <dbReference type="Proteomes" id="UP000029585"/>
    </source>
</evidence>
<reference evidence="1 2" key="1">
    <citation type="submission" date="2011-08" db="EMBL/GenBank/DDBJ databases">
        <title>The Genome Sequence of Clostridium orbiscindens 1_3_50AFAA.</title>
        <authorList>
            <consortium name="The Broad Institute Genome Sequencing Platform"/>
            <person name="Earl A."/>
            <person name="Ward D."/>
            <person name="Feldgarden M."/>
            <person name="Gevers D."/>
            <person name="Daigneault M."/>
            <person name="Strauss J."/>
            <person name="Allen-Vercoe E."/>
            <person name="Young S.K."/>
            <person name="Zeng Q."/>
            <person name="Gargeya S."/>
            <person name="Fitzgerald M."/>
            <person name="Haas B."/>
            <person name="Abouelleil A."/>
            <person name="Alvarado L."/>
            <person name="Arachchi H.M."/>
            <person name="Berlin A."/>
            <person name="Brown A."/>
            <person name="Chapman S.B."/>
            <person name="Chen Z."/>
            <person name="Dunbar C."/>
            <person name="Freedman E."/>
            <person name="Gearin G."/>
            <person name="Gellesch M."/>
            <person name="Goldberg J."/>
            <person name="Griggs A."/>
            <person name="Gujja S."/>
            <person name="Heiman D."/>
            <person name="Howarth C."/>
            <person name="Larson L."/>
            <person name="Lui A."/>
            <person name="MacDonald P.J.P."/>
            <person name="Montmayeur A."/>
            <person name="Murphy C."/>
            <person name="Neiman D."/>
            <person name="Pearson M."/>
            <person name="Priest M."/>
            <person name="Roberts A."/>
            <person name="Saif S."/>
            <person name="Shea T."/>
            <person name="Shenoy N."/>
            <person name="Sisk P."/>
            <person name="Stolte C."/>
            <person name="Sykes S."/>
            <person name="Wortman J."/>
            <person name="Nusbaum C."/>
            <person name="Birren B."/>
        </authorList>
    </citation>
    <scope>NUCLEOTIDE SEQUENCE [LARGE SCALE GENOMIC DNA]</scope>
    <source>
        <strain evidence="1 2">1_3_50AFAA</strain>
    </source>
</reference>
<dbReference type="Pfam" id="PF14205">
    <property type="entry name" value="Cys_rich_KTR"/>
    <property type="match status" value="1"/>
</dbReference>
<dbReference type="eggNOG" id="ENOG50328AB">
    <property type="taxonomic scope" value="Bacteria"/>
</dbReference>
<dbReference type="Proteomes" id="UP000029585">
    <property type="component" value="Unassembled WGS sequence"/>
</dbReference>
<protein>
    <recommendedName>
        <fullName evidence="3">Conjugal transfer protein</fullName>
    </recommendedName>
</protein>
<dbReference type="HOGENOM" id="CLU_2788578_0_0_9"/>
<accession>A0A096BBZ9</accession>
<dbReference type="GeneID" id="63974686"/>
<dbReference type="EMBL" id="ADLO01000034">
    <property type="protein sequence ID" value="KGF56635.1"/>
    <property type="molecule type" value="Genomic_DNA"/>
</dbReference>
<evidence type="ECO:0000313" key="1">
    <source>
        <dbReference type="EMBL" id="KGF56635.1"/>
    </source>
</evidence>
<name>A0A096BBZ9_FLAPL</name>
<dbReference type="InterPro" id="IPR025957">
    <property type="entry name" value="Cys_rich_KTR"/>
</dbReference>
<evidence type="ECO:0008006" key="3">
    <source>
        <dbReference type="Google" id="ProtNLM"/>
    </source>
</evidence>
<dbReference type="AlphaFoldDB" id="A0A096BBZ9"/>